<feature type="region of interest" description="Disordered" evidence="1">
    <location>
        <begin position="331"/>
        <end position="357"/>
    </location>
</feature>
<dbReference type="Proteomes" id="UP000085678">
    <property type="component" value="Unplaced"/>
</dbReference>
<organism evidence="2 3">
    <name type="scientific">Lingula anatina</name>
    <name type="common">Brachiopod</name>
    <name type="synonym">Lingula unguis</name>
    <dbReference type="NCBI Taxonomy" id="7574"/>
    <lineage>
        <taxon>Eukaryota</taxon>
        <taxon>Metazoa</taxon>
        <taxon>Spiralia</taxon>
        <taxon>Lophotrochozoa</taxon>
        <taxon>Brachiopoda</taxon>
        <taxon>Linguliformea</taxon>
        <taxon>Lingulata</taxon>
        <taxon>Lingulida</taxon>
        <taxon>Linguloidea</taxon>
        <taxon>Lingulidae</taxon>
        <taxon>Lingula</taxon>
    </lineage>
</organism>
<dbReference type="Gene3D" id="1.10.1170.10">
    <property type="entry name" value="Inhibitor Of Apoptosis Protein (2mihbC-IAP-1), Chain A"/>
    <property type="match status" value="1"/>
</dbReference>
<evidence type="ECO:0000313" key="2">
    <source>
        <dbReference type="Proteomes" id="UP000085678"/>
    </source>
</evidence>
<dbReference type="SUPFAM" id="SSF57924">
    <property type="entry name" value="Inhibitor of apoptosis (IAP) repeat"/>
    <property type="match status" value="1"/>
</dbReference>
<sequence>MAQKRHSLPDRGSYSVRQIVRPPFRNREDFCNVAVRLWTFQIIPCSVPLPVTRLARARFYYSGEEWARWDDPAVRHRNFYPHCPLVRGTDTGNVLILSTGDPLSNFSILAIVHFENARSTPLDLGGNALSLLASQQALSNALSYSVQPKGLATAVPGKESRVLGAFFEGVLRNRESIAKTGAERYAFGNTIIPTCCICPPFRIFKELARARFFNDVAKTGGTQGILPVGPRHERYDCVNTRFSAFAKWPTPRGLRPEGFTRAWLFNEVAKTGGTQGILPVGPRHERYDCVNTRFSAFANWPTPRGLRPEGFTRAWFFNEGVHSDMQHIAAREDPPSLQQSDENNTSNVHDKAVTLVS</sequence>
<reference evidence="3" key="1">
    <citation type="journal article" date="2015" name="Nat. Commun.">
        <title>The Lingula genome provides insights into brachiopod evolution and the origin of phosphate biomineralization.</title>
        <authorList>
            <person name="Luo Y.J."/>
            <person name="Takeuchi T."/>
            <person name="Koyanagi R."/>
            <person name="Yamada L."/>
            <person name="Kanda M."/>
            <person name="Khalturina M."/>
            <person name="Fujie M."/>
            <person name="Yamasaki S.I."/>
            <person name="Endo K."/>
            <person name="Satoh N."/>
        </authorList>
    </citation>
    <scope>NUCLEOTIDE SEQUENCE</scope>
</reference>
<evidence type="ECO:0000313" key="3">
    <source>
        <dbReference type="RefSeq" id="XP_013400348.1"/>
    </source>
</evidence>
<dbReference type="KEGG" id="lak:106166359"/>
<dbReference type="AlphaFoldDB" id="A0A1S3IQK2"/>
<dbReference type="RefSeq" id="XP_013400348.1">
    <property type="nucleotide sequence ID" value="XM_013544894.1"/>
</dbReference>
<feature type="compositionally biased region" description="Basic and acidic residues" evidence="1">
    <location>
        <begin position="348"/>
        <end position="357"/>
    </location>
</feature>
<dbReference type="InParanoid" id="A0A1S3IQK2"/>
<accession>A0A1S3IQK2</accession>
<keyword evidence="2" id="KW-1185">Reference proteome</keyword>
<dbReference type="SMART" id="SM00238">
    <property type="entry name" value="BIR"/>
    <property type="match status" value="1"/>
</dbReference>
<gene>
    <name evidence="3" type="primary">LOC106166359</name>
</gene>
<dbReference type="GeneID" id="106166359"/>
<dbReference type="InterPro" id="IPR001370">
    <property type="entry name" value="BIR_rpt"/>
</dbReference>
<proteinExistence type="predicted"/>
<feature type="compositionally biased region" description="Polar residues" evidence="1">
    <location>
        <begin position="336"/>
        <end position="347"/>
    </location>
</feature>
<name>A0A1S3IQK2_LINAN</name>
<feature type="non-terminal residue" evidence="3">
    <location>
        <position position="357"/>
    </location>
</feature>
<reference evidence="3" key="2">
    <citation type="submission" date="2025-08" db="UniProtKB">
        <authorList>
            <consortium name="RefSeq"/>
        </authorList>
    </citation>
    <scope>IDENTIFICATION</scope>
</reference>
<protein>
    <submittedName>
        <fullName evidence="3">Uncharacterized protein LOC106166359</fullName>
    </submittedName>
</protein>
<evidence type="ECO:0000256" key="1">
    <source>
        <dbReference type="SAM" id="MobiDB-lite"/>
    </source>
</evidence>